<sequence length="42" mass="4620">MATGLLRAKKESFALVAQAGVQWRNLGTPQVTGITGMRHHTW</sequence>
<name>A0A2J8REJ0_PONAB</name>
<protein>
    <submittedName>
        <fullName evidence="1">HKR1 isoform 18</fullName>
    </submittedName>
</protein>
<reference evidence="1" key="1">
    <citation type="submission" date="2017-12" db="EMBL/GenBank/DDBJ databases">
        <title>High-resolution comparative analysis of great ape genomes.</title>
        <authorList>
            <person name="Pollen A."/>
            <person name="Hastie A."/>
            <person name="Hormozdiari F."/>
            <person name="Dougherty M."/>
            <person name="Liu R."/>
            <person name="Chaisson M."/>
            <person name="Hoppe E."/>
            <person name="Hill C."/>
            <person name="Pang A."/>
            <person name="Hillier L."/>
            <person name="Baker C."/>
            <person name="Armstrong J."/>
            <person name="Shendure J."/>
            <person name="Paten B."/>
            <person name="Wilson R."/>
            <person name="Chao H."/>
            <person name="Schneider V."/>
            <person name="Ventura M."/>
            <person name="Kronenberg Z."/>
            <person name="Murali S."/>
            <person name="Gordon D."/>
            <person name="Cantsilieris S."/>
            <person name="Munson K."/>
            <person name="Nelson B."/>
            <person name="Raja A."/>
            <person name="Underwood J."/>
            <person name="Diekhans M."/>
            <person name="Fiddes I."/>
            <person name="Haussler D."/>
            <person name="Eichler E."/>
        </authorList>
    </citation>
    <scope>NUCLEOTIDE SEQUENCE [LARGE SCALE GENOMIC DNA]</scope>
    <source>
        <strain evidence="1">Susie</strain>
    </source>
</reference>
<gene>
    <name evidence="1" type="ORF">CR201_G0051563</name>
</gene>
<proteinExistence type="predicted"/>
<accession>A0A2J8REJ0</accession>
<dbReference type="EMBL" id="NDHI03003707">
    <property type="protein sequence ID" value="PNJ06934.1"/>
    <property type="molecule type" value="Genomic_DNA"/>
</dbReference>
<organism evidence="1">
    <name type="scientific">Pongo abelii</name>
    <name type="common">Sumatran orangutan</name>
    <name type="synonym">Pongo pygmaeus abelii</name>
    <dbReference type="NCBI Taxonomy" id="9601"/>
    <lineage>
        <taxon>Eukaryota</taxon>
        <taxon>Metazoa</taxon>
        <taxon>Chordata</taxon>
        <taxon>Craniata</taxon>
        <taxon>Vertebrata</taxon>
        <taxon>Euteleostomi</taxon>
        <taxon>Mammalia</taxon>
        <taxon>Eutheria</taxon>
        <taxon>Euarchontoglires</taxon>
        <taxon>Primates</taxon>
        <taxon>Haplorrhini</taxon>
        <taxon>Catarrhini</taxon>
        <taxon>Hominidae</taxon>
        <taxon>Pongo</taxon>
    </lineage>
</organism>
<evidence type="ECO:0000313" key="1">
    <source>
        <dbReference type="EMBL" id="PNJ06934.1"/>
    </source>
</evidence>
<feature type="non-terminal residue" evidence="1">
    <location>
        <position position="42"/>
    </location>
</feature>
<dbReference type="AlphaFoldDB" id="A0A2J8REJ0"/>
<comment type="caution">
    <text evidence="1">The sequence shown here is derived from an EMBL/GenBank/DDBJ whole genome shotgun (WGS) entry which is preliminary data.</text>
</comment>